<dbReference type="GO" id="GO:0004515">
    <property type="term" value="F:nicotinate-nucleotide adenylyltransferase activity"/>
    <property type="evidence" value="ECO:0007669"/>
    <property type="project" value="TreeGrafter"/>
</dbReference>
<dbReference type="GO" id="GO:0000309">
    <property type="term" value="F:nicotinamide-nucleotide adenylyltransferase activity"/>
    <property type="evidence" value="ECO:0007669"/>
    <property type="project" value="TreeGrafter"/>
</dbReference>
<comment type="caution">
    <text evidence="2">The sequence shown here is derived from an EMBL/GenBank/DDBJ whole genome shotgun (WGS) entry which is preliminary data.</text>
</comment>
<dbReference type="InterPro" id="IPR014729">
    <property type="entry name" value="Rossmann-like_a/b/a_fold"/>
</dbReference>
<dbReference type="PANTHER" id="PTHR12039">
    <property type="entry name" value="NICOTINAMIDE MONONUCLEOTIDE ADENYLYLTRANSFERASE"/>
    <property type="match status" value="1"/>
</dbReference>
<evidence type="ECO:0000259" key="1">
    <source>
        <dbReference type="Pfam" id="PF01467"/>
    </source>
</evidence>
<organism evidence="2 3">
    <name type="scientific">Candidatus Collierbacteria bacterium GW2011_GWB2_44_22</name>
    <dbReference type="NCBI Taxonomy" id="1618387"/>
    <lineage>
        <taxon>Bacteria</taxon>
        <taxon>Candidatus Collieribacteriota</taxon>
    </lineage>
</organism>
<dbReference type="Proteomes" id="UP000034006">
    <property type="component" value="Unassembled WGS sequence"/>
</dbReference>
<proteinExistence type="predicted"/>
<dbReference type="InterPro" id="IPR004821">
    <property type="entry name" value="Cyt_trans-like"/>
</dbReference>
<feature type="domain" description="Cytidyltransferase-like" evidence="1">
    <location>
        <begin position="120"/>
        <end position="296"/>
    </location>
</feature>
<dbReference type="GO" id="GO:0009435">
    <property type="term" value="P:NAD+ biosynthetic process"/>
    <property type="evidence" value="ECO:0007669"/>
    <property type="project" value="TreeGrafter"/>
</dbReference>
<protein>
    <submittedName>
        <fullName evidence="2">NH(3)-dependent NAD(+) synthetase</fullName>
    </submittedName>
</protein>
<dbReference type="STRING" id="1618387.UW44_C0003G0109"/>
<dbReference type="Pfam" id="PF01467">
    <property type="entry name" value="CTP_transf_like"/>
    <property type="match status" value="1"/>
</dbReference>
<reference evidence="2 3" key="1">
    <citation type="journal article" date="2015" name="Nature">
        <title>rRNA introns, odd ribosomes, and small enigmatic genomes across a large radiation of phyla.</title>
        <authorList>
            <person name="Brown C.T."/>
            <person name="Hug L.A."/>
            <person name="Thomas B.C."/>
            <person name="Sharon I."/>
            <person name="Castelle C.J."/>
            <person name="Singh A."/>
            <person name="Wilkins M.J."/>
            <person name="Williams K.H."/>
            <person name="Banfield J.F."/>
        </authorList>
    </citation>
    <scope>NUCLEOTIDE SEQUENCE [LARGE SCALE GENOMIC DNA]</scope>
</reference>
<gene>
    <name evidence="2" type="ORF">UW44_C0003G0109</name>
</gene>
<evidence type="ECO:0000313" key="3">
    <source>
        <dbReference type="Proteomes" id="UP000034006"/>
    </source>
</evidence>
<sequence>MKDLWSDFGVKPGVTVEELDRSYVLRRSKVKGSHKNLRLAWKILRDPYAAAAYDNYKQVRSVIEAGFFDDEVEPENYKSERNDLNWLTTPFQKIINNIHDLDSDTIGQFQETPPVVLLSTGAFSPIHQGHLMMMENAKKELENRGRTVLGGYISPSHDKYVFGKYKDVLFLDTSHRLRLCEKAVAHSDWLMSDPWEARFNDVPITYTDVITRLEAYLAKHLHVNFPVVVFYVFGGDNAPFARLFAKKGGCVCIKRPSHEDSLVSINHDPLITRNNNILIVDAFYDQPNISSTEIRNGTKEGLASIDELLKEWHHQYPKASENKQKYIYAIRNDSRYATKIWQKKAKEIDLTLATIEFMDKFCRSLEFDFSNCSPPDTPMSVKPTLIDLNEQQGYVTEMERNGPIINLDACTHSDTKLDFSRHFGLCDGQSRWEHLVSRPGRKAISDQFLAIKPGEYDLVDDDIATGFTIKTILELAPKEIKINKRIGLLQMYLDKHNDQINPKGDKELLDIVDLRDFLVGSLDSGLVVSMPTGEIIRAPYLLPYVSLVSRGMIPPSVELSVSMQIWKLNVTFHNYLKSEILLEDSDPSFIKLMKYIGFDDKTKMVDICRWHLNRLQKLAFK</sequence>
<dbReference type="SUPFAM" id="SSF52374">
    <property type="entry name" value="Nucleotidylyl transferase"/>
    <property type="match status" value="1"/>
</dbReference>
<dbReference type="Gene3D" id="3.40.50.620">
    <property type="entry name" value="HUPs"/>
    <property type="match status" value="1"/>
</dbReference>
<dbReference type="InterPro" id="IPR051182">
    <property type="entry name" value="Euk_NMN_adenylyltrnsfrase"/>
</dbReference>
<dbReference type="AlphaFoldDB" id="A0A0G1HYN6"/>
<name>A0A0G1HYN6_9BACT</name>
<dbReference type="PANTHER" id="PTHR12039:SF0">
    <property type="entry name" value="NICOTINAMIDE-NUCLEOTIDE ADENYLYLTRANSFERASE"/>
    <property type="match status" value="1"/>
</dbReference>
<dbReference type="EMBL" id="LCIH01000003">
    <property type="protein sequence ID" value="KKT52266.1"/>
    <property type="molecule type" value="Genomic_DNA"/>
</dbReference>
<accession>A0A0G1HYN6</accession>
<evidence type="ECO:0000313" key="2">
    <source>
        <dbReference type="EMBL" id="KKT52266.1"/>
    </source>
</evidence>